<dbReference type="RefSeq" id="WP_119603037.1">
    <property type="nucleotide sequence ID" value="NZ_QXQA01000026.1"/>
</dbReference>
<proteinExistence type="predicted"/>
<evidence type="ECO:0000256" key="1">
    <source>
        <dbReference type="SAM" id="SignalP"/>
    </source>
</evidence>
<dbReference type="EMBL" id="QXQA01000026">
    <property type="protein sequence ID" value="RIX46538.1"/>
    <property type="molecule type" value="Genomic_DNA"/>
</dbReference>
<organism evidence="2 3">
    <name type="scientific">Paenibacillus nanensis</name>
    <dbReference type="NCBI Taxonomy" id="393251"/>
    <lineage>
        <taxon>Bacteria</taxon>
        <taxon>Bacillati</taxon>
        <taxon>Bacillota</taxon>
        <taxon>Bacilli</taxon>
        <taxon>Bacillales</taxon>
        <taxon>Paenibacillaceae</taxon>
        <taxon>Paenibacillus</taxon>
    </lineage>
</organism>
<evidence type="ECO:0000313" key="3">
    <source>
        <dbReference type="Proteomes" id="UP000266482"/>
    </source>
</evidence>
<gene>
    <name evidence="2" type="ORF">D3P08_25955</name>
</gene>
<dbReference type="Proteomes" id="UP000266482">
    <property type="component" value="Unassembled WGS sequence"/>
</dbReference>
<reference evidence="2 3" key="1">
    <citation type="submission" date="2018-09" db="EMBL/GenBank/DDBJ databases">
        <title>Paenibacillus aracenensis nov. sp. isolated from a cave in southern Spain.</title>
        <authorList>
            <person name="Jurado V."/>
            <person name="Gutierrez-Patricio S."/>
            <person name="Gonzalez-Pimentel J.L."/>
            <person name="Miller A.Z."/>
            <person name="Laiz L."/>
            <person name="Saiz-Jimenez C."/>
        </authorList>
    </citation>
    <scope>NUCLEOTIDE SEQUENCE [LARGE SCALE GENOMIC DNA]</scope>
    <source>
        <strain evidence="2 3">DSM 22867</strain>
    </source>
</reference>
<feature type="signal peptide" evidence="1">
    <location>
        <begin position="1"/>
        <end position="20"/>
    </location>
</feature>
<evidence type="ECO:0008006" key="4">
    <source>
        <dbReference type="Google" id="ProtNLM"/>
    </source>
</evidence>
<sequence length="198" mass="22145">MYKSLLLIILAFLTACSSVGNNSVSEPTEPVSFEAGAFVDQDLSLVHAENKKSIKLGMSRKEVEKLLGEPTESIDFMKVYIYSGIKVHYAEDIVDGMMIDDNTPNPASFQTPRGLQYGDSLEQIESLYGEPQDKTINGQTTTLVYLIEKRGDQWEPIRNWDEAQNKEKAYSISINVDAEAGMFFYMAANYQFSVNPTG</sequence>
<feature type="chain" id="PRO_5038874337" description="Outer membrane protein assembly factor BamE" evidence="1">
    <location>
        <begin position="21"/>
        <end position="198"/>
    </location>
</feature>
<dbReference type="OrthoDB" id="2665491at2"/>
<name>A0A3A1UT01_9BACL</name>
<comment type="caution">
    <text evidence="2">The sequence shown here is derived from an EMBL/GenBank/DDBJ whole genome shotgun (WGS) entry which is preliminary data.</text>
</comment>
<dbReference type="AlphaFoldDB" id="A0A3A1UT01"/>
<keyword evidence="1" id="KW-0732">Signal</keyword>
<evidence type="ECO:0000313" key="2">
    <source>
        <dbReference type="EMBL" id="RIX46538.1"/>
    </source>
</evidence>
<protein>
    <recommendedName>
        <fullName evidence="4">Outer membrane protein assembly factor BamE</fullName>
    </recommendedName>
</protein>
<accession>A0A3A1UT01</accession>
<dbReference type="PROSITE" id="PS51257">
    <property type="entry name" value="PROKAR_LIPOPROTEIN"/>
    <property type="match status" value="1"/>
</dbReference>
<keyword evidence="3" id="KW-1185">Reference proteome</keyword>